<dbReference type="Proteomes" id="UP000650511">
    <property type="component" value="Unassembled WGS sequence"/>
</dbReference>
<dbReference type="EMBL" id="BMHA01000011">
    <property type="protein sequence ID" value="GGI08354.1"/>
    <property type="molecule type" value="Genomic_DNA"/>
</dbReference>
<dbReference type="Gene3D" id="3.10.129.10">
    <property type="entry name" value="Hotdog Thioesterase"/>
    <property type="match status" value="1"/>
</dbReference>
<evidence type="ECO:0000313" key="2">
    <source>
        <dbReference type="Proteomes" id="UP000650511"/>
    </source>
</evidence>
<dbReference type="RefSeq" id="WP_130650118.1">
    <property type="nucleotide sequence ID" value="NZ_BMHA01000011.1"/>
</dbReference>
<dbReference type="InterPro" id="IPR027961">
    <property type="entry name" value="DUF4442"/>
</dbReference>
<comment type="caution">
    <text evidence="1">The sequence shown here is derived from an EMBL/GenBank/DDBJ whole genome shotgun (WGS) entry which is preliminary data.</text>
</comment>
<keyword evidence="2" id="KW-1185">Reference proteome</keyword>
<name>A0A8J3EYQ3_9ACTN</name>
<dbReference type="AlphaFoldDB" id="A0A8J3EYQ3"/>
<proteinExistence type="predicted"/>
<evidence type="ECO:0008006" key="3">
    <source>
        <dbReference type="Google" id="ProtNLM"/>
    </source>
</evidence>
<dbReference type="CDD" id="cd03443">
    <property type="entry name" value="PaaI_thioesterase"/>
    <property type="match status" value="1"/>
</dbReference>
<dbReference type="OrthoDB" id="196313at2"/>
<protein>
    <recommendedName>
        <fullName evidence="3">Acyl-coenzyme A thioesterase PaaI, contains HGG motif</fullName>
    </recommendedName>
</protein>
<reference evidence="1" key="1">
    <citation type="journal article" date="2014" name="Int. J. Syst. Evol. Microbiol.">
        <title>Complete genome sequence of Corynebacterium casei LMG S-19264T (=DSM 44701T), isolated from a smear-ripened cheese.</title>
        <authorList>
            <consortium name="US DOE Joint Genome Institute (JGI-PGF)"/>
            <person name="Walter F."/>
            <person name="Albersmeier A."/>
            <person name="Kalinowski J."/>
            <person name="Ruckert C."/>
        </authorList>
    </citation>
    <scope>NUCLEOTIDE SEQUENCE</scope>
    <source>
        <strain evidence="1">CGMCC 1.14988</strain>
    </source>
</reference>
<sequence length="160" mass="16315">MAAQADTAVLDGLRALGEELPFNRHLGVEVVELTTGCARTRLQADERLANHVGGVHAIAELAPVELAGALAASGRLAPLLGRGYVPVVGGLTVRYVAPARGVLYATADVGEDVVAPALAAADAGERPRVEVEVAVTDAQDTTVASASLTFVYLEMAATSG</sequence>
<dbReference type="Pfam" id="PF14539">
    <property type="entry name" value="DUF4442"/>
    <property type="match status" value="1"/>
</dbReference>
<reference evidence="1" key="2">
    <citation type="submission" date="2020-09" db="EMBL/GenBank/DDBJ databases">
        <authorList>
            <person name="Sun Q."/>
            <person name="Zhou Y."/>
        </authorList>
    </citation>
    <scope>NUCLEOTIDE SEQUENCE</scope>
    <source>
        <strain evidence="1">CGMCC 1.14988</strain>
    </source>
</reference>
<dbReference type="InterPro" id="IPR029069">
    <property type="entry name" value="HotDog_dom_sf"/>
</dbReference>
<organism evidence="1 2">
    <name type="scientific">Egicoccus halophilus</name>
    <dbReference type="NCBI Taxonomy" id="1670830"/>
    <lineage>
        <taxon>Bacteria</taxon>
        <taxon>Bacillati</taxon>
        <taxon>Actinomycetota</taxon>
        <taxon>Nitriliruptoria</taxon>
        <taxon>Egicoccales</taxon>
        <taxon>Egicoccaceae</taxon>
        <taxon>Egicoccus</taxon>
    </lineage>
</organism>
<accession>A0A8J3EYQ3</accession>
<dbReference type="SUPFAM" id="SSF54637">
    <property type="entry name" value="Thioesterase/thiol ester dehydrase-isomerase"/>
    <property type="match status" value="1"/>
</dbReference>
<evidence type="ECO:0000313" key="1">
    <source>
        <dbReference type="EMBL" id="GGI08354.1"/>
    </source>
</evidence>
<gene>
    <name evidence="1" type="ORF">GCM10011354_28670</name>
</gene>